<name>A0BIE7_PARTE</name>
<proteinExistence type="predicted"/>
<dbReference type="GeneID" id="5011496"/>
<organism evidence="1 2">
    <name type="scientific">Paramecium tetraurelia</name>
    <dbReference type="NCBI Taxonomy" id="5888"/>
    <lineage>
        <taxon>Eukaryota</taxon>
        <taxon>Sar</taxon>
        <taxon>Alveolata</taxon>
        <taxon>Ciliophora</taxon>
        <taxon>Intramacronucleata</taxon>
        <taxon>Oligohymenophorea</taxon>
        <taxon>Peniculida</taxon>
        <taxon>Parameciidae</taxon>
        <taxon>Paramecium</taxon>
    </lineage>
</organism>
<reference evidence="1 2" key="1">
    <citation type="journal article" date="2006" name="Nature">
        <title>Global trends of whole-genome duplications revealed by the ciliate Paramecium tetraurelia.</title>
        <authorList>
            <consortium name="Genoscope"/>
            <person name="Aury J.-M."/>
            <person name="Jaillon O."/>
            <person name="Duret L."/>
            <person name="Noel B."/>
            <person name="Jubin C."/>
            <person name="Porcel B.M."/>
            <person name="Segurens B."/>
            <person name="Daubin V."/>
            <person name="Anthouard V."/>
            <person name="Aiach N."/>
            <person name="Arnaiz O."/>
            <person name="Billaut A."/>
            <person name="Beisson J."/>
            <person name="Blanc I."/>
            <person name="Bouhouche K."/>
            <person name="Camara F."/>
            <person name="Duharcourt S."/>
            <person name="Guigo R."/>
            <person name="Gogendeau D."/>
            <person name="Katinka M."/>
            <person name="Keller A.-M."/>
            <person name="Kissmehl R."/>
            <person name="Klotz C."/>
            <person name="Koll F."/>
            <person name="Le Moue A."/>
            <person name="Lepere C."/>
            <person name="Malinsky S."/>
            <person name="Nowacki M."/>
            <person name="Nowak J.K."/>
            <person name="Plattner H."/>
            <person name="Poulain J."/>
            <person name="Ruiz F."/>
            <person name="Serrano V."/>
            <person name="Zagulski M."/>
            <person name="Dessen P."/>
            <person name="Betermier M."/>
            <person name="Weissenbach J."/>
            <person name="Scarpelli C."/>
            <person name="Schachter V."/>
            <person name="Sperling L."/>
            <person name="Meyer E."/>
            <person name="Cohen J."/>
            <person name="Wincker P."/>
        </authorList>
    </citation>
    <scope>NUCLEOTIDE SEQUENCE [LARGE SCALE GENOMIC DNA]</scope>
    <source>
        <strain evidence="1 2">Stock d4-2</strain>
    </source>
</reference>
<dbReference type="Proteomes" id="UP000000600">
    <property type="component" value="Unassembled WGS sequence"/>
</dbReference>
<evidence type="ECO:0000313" key="2">
    <source>
        <dbReference type="Proteomes" id="UP000000600"/>
    </source>
</evidence>
<dbReference type="AlphaFoldDB" id="A0BIE7"/>
<dbReference type="OrthoDB" id="301801at2759"/>
<protein>
    <submittedName>
        <fullName evidence="1">Uncharacterized protein</fullName>
    </submittedName>
</protein>
<evidence type="ECO:0000313" key="1">
    <source>
        <dbReference type="EMBL" id="CAK58314.1"/>
    </source>
</evidence>
<dbReference type="InParanoid" id="A0BIE7"/>
<dbReference type="KEGG" id="ptm:GSPATT00004686001"/>
<gene>
    <name evidence="1" type="ORF">GSPATT00004686001</name>
</gene>
<sequence length="260" mass="30543">MNRVLQLIYKLKFHTYIMRSSLALRLRNSIDNTHIQYDNKYSVHVNTQHPVMSPRKSVDKTTINQIYKVTQPHQIKHKTTKLGRDSCGYNVRYNNSVDVSLEELKKIKTLEKSLYCIQDNRQRGDNKIINDKVLKENPFQISNNLDKQPKRYSLPVLNKKQSPQHSNQDKIKIPVLPVISENINAKQNNFSIEKCLEDLNKIKSGGHKEYPQSTERILDLLLLNTCDLKKIFKNQNQKNKRKIIVQSKVPQDFFNILKNY</sequence>
<keyword evidence="2" id="KW-1185">Reference proteome</keyword>
<dbReference type="HOGENOM" id="CLU_1167810_0_0_1"/>
<dbReference type="RefSeq" id="XP_001425712.1">
    <property type="nucleotide sequence ID" value="XM_001425675.1"/>
</dbReference>
<accession>A0BIE7</accession>
<dbReference type="EMBL" id="CT867997">
    <property type="protein sequence ID" value="CAK58314.1"/>
    <property type="molecule type" value="Genomic_DNA"/>
</dbReference>